<dbReference type="NCBIfam" id="TIGR02152">
    <property type="entry name" value="D_ribokin_bact"/>
    <property type="match status" value="1"/>
</dbReference>
<feature type="domain" description="Carbohydrate kinase PfkB" evidence="12">
    <location>
        <begin position="4"/>
        <end position="289"/>
    </location>
</feature>
<evidence type="ECO:0000256" key="6">
    <source>
        <dbReference type="ARBA" id="ARBA00022741"/>
    </source>
</evidence>
<keyword evidence="7" id="KW-0418">Kinase</keyword>
<sequence>IYVADLVFFGKKIPVEGETILGNNFVIGPGGKGSNQAVAAAKAGVKTYFISKIGDDQFGEMATKIYDEVNVDYSNVIISKEHSTGAAAIMVNQQSGANAINVFPGAAGAITNSDIDKAEQAIKNSKIFLTQLEAPKDTVFYAIKKANELGVQTILNPAPAAEIDKSIFPFVDYFTPNETEASFYVNHLVETHEDASKAASALLDMGIKNVIITLGEKGAYFANANETFSSPIANLSNPVVDTTGAGDAFNAGFAVALTENQNIKNVISFASATAGLSTTRIGTANSMPSREEIDKIL</sequence>
<evidence type="ECO:0000256" key="1">
    <source>
        <dbReference type="ARBA" id="ARBA00010688"/>
    </source>
</evidence>
<evidence type="ECO:0000256" key="5">
    <source>
        <dbReference type="ARBA" id="ARBA00022723"/>
    </source>
</evidence>
<keyword evidence="8" id="KW-0067">ATP-binding</keyword>
<evidence type="ECO:0000256" key="8">
    <source>
        <dbReference type="ARBA" id="ARBA00022840"/>
    </source>
</evidence>
<evidence type="ECO:0000256" key="11">
    <source>
        <dbReference type="ARBA" id="ARBA00023277"/>
    </source>
</evidence>
<evidence type="ECO:0000256" key="7">
    <source>
        <dbReference type="ARBA" id="ARBA00022777"/>
    </source>
</evidence>
<dbReference type="InterPro" id="IPR002173">
    <property type="entry name" value="Carboh/pur_kinase_PfkB_CS"/>
</dbReference>
<dbReference type="PANTHER" id="PTHR10584:SF166">
    <property type="entry name" value="RIBOKINASE"/>
    <property type="match status" value="1"/>
</dbReference>
<dbReference type="GO" id="GO:0006014">
    <property type="term" value="P:D-ribose metabolic process"/>
    <property type="evidence" value="ECO:0007669"/>
    <property type="project" value="InterPro"/>
</dbReference>
<dbReference type="SUPFAM" id="SSF53613">
    <property type="entry name" value="Ribokinase-like"/>
    <property type="match status" value="1"/>
</dbReference>
<keyword evidence="10" id="KW-0630">Potassium</keyword>
<dbReference type="PROSITE" id="PS00584">
    <property type="entry name" value="PFKB_KINASES_2"/>
    <property type="match status" value="1"/>
</dbReference>
<keyword evidence="6" id="KW-0547">Nucleotide-binding</keyword>
<evidence type="ECO:0000256" key="3">
    <source>
        <dbReference type="ARBA" id="ARBA00016943"/>
    </source>
</evidence>
<gene>
    <name evidence="13" type="ORF">METZ01_LOCUS322814</name>
</gene>
<dbReference type="GO" id="GO:0005524">
    <property type="term" value="F:ATP binding"/>
    <property type="evidence" value="ECO:0007669"/>
    <property type="project" value="UniProtKB-KW"/>
</dbReference>
<keyword evidence="11" id="KW-0119">Carbohydrate metabolism</keyword>
<dbReference type="EMBL" id="UINC01105770">
    <property type="protein sequence ID" value="SVC69960.1"/>
    <property type="molecule type" value="Genomic_DNA"/>
</dbReference>
<dbReference type="InterPro" id="IPR011877">
    <property type="entry name" value="Ribokinase"/>
</dbReference>
<evidence type="ECO:0000256" key="9">
    <source>
        <dbReference type="ARBA" id="ARBA00022842"/>
    </source>
</evidence>
<dbReference type="InterPro" id="IPR002139">
    <property type="entry name" value="Ribo/fructo_kinase"/>
</dbReference>
<proteinExistence type="inferred from homology"/>
<dbReference type="GO" id="GO:0046872">
    <property type="term" value="F:metal ion binding"/>
    <property type="evidence" value="ECO:0007669"/>
    <property type="project" value="UniProtKB-KW"/>
</dbReference>
<keyword evidence="4" id="KW-0808">Transferase</keyword>
<name>A0A382PAW0_9ZZZZ</name>
<keyword evidence="5" id="KW-0479">Metal-binding</keyword>
<dbReference type="GO" id="GO:0005829">
    <property type="term" value="C:cytosol"/>
    <property type="evidence" value="ECO:0007669"/>
    <property type="project" value="TreeGrafter"/>
</dbReference>
<accession>A0A382PAW0</accession>
<dbReference type="Pfam" id="PF00294">
    <property type="entry name" value="PfkB"/>
    <property type="match status" value="1"/>
</dbReference>
<dbReference type="CDD" id="cd01174">
    <property type="entry name" value="ribokinase"/>
    <property type="match status" value="1"/>
</dbReference>
<reference evidence="13" key="1">
    <citation type="submission" date="2018-05" db="EMBL/GenBank/DDBJ databases">
        <authorList>
            <person name="Lanie J.A."/>
            <person name="Ng W.-L."/>
            <person name="Kazmierczak K.M."/>
            <person name="Andrzejewski T.M."/>
            <person name="Davidsen T.M."/>
            <person name="Wayne K.J."/>
            <person name="Tettelin H."/>
            <person name="Glass J.I."/>
            <person name="Rusch D."/>
            <person name="Podicherti R."/>
            <person name="Tsui H.-C.T."/>
            <person name="Winkler M.E."/>
        </authorList>
    </citation>
    <scope>NUCLEOTIDE SEQUENCE</scope>
</reference>
<dbReference type="InterPro" id="IPR029056">
    <property type="entry name" value="Ribokinase-like"/>
</dbReference>
<dbReference type="HAMAP" id="MF_01987">
    <property type="entry name" value="Ribokinase"/>
    <property type="match status" value="1"/>
</dbReference>
<evidence type="ECO:0000313" key="13">
    <source>
        <dbReference type="EMBL" id="SVC69960.1"/>
    </source>
</evidence>
<dbReference type="GO" id="GO:0004747">
    <property type="term" value="F:ribokinase activity"/>
    <property type="evidence" value="ECO:0007669"/>
    <property type="project" value="UniProtKB-EC"/>
</dbReference>
<evidence type="ECO:0000256" key="2">
    <source>
        <dbReference type="ARBA" id="ARBA00012035"/>
    </source>
</evidence>
<evidence type="ECO:0000256" key="4">
    <source>
        <dbReference type="ARBA" id="ARBA00022679"/>
    </source>
</evidence>
<comment type="similarity">
    <text evidence="1">Belongs to the carbohydrate kinase PfkB family.</text>
</comment>
<dbReference type="InterPro" id="IPR011611">
    <property type="entry name" value="PfkB_dom"/>
</dbReference>
<protein>
    <recommendedName>
        <fullName evidence="3">Ribokinase</fullName>
        <ecNumber evidence="2">2.7.1.15</ecNumber>
    </recommendedName>
</protein>
<feature type="non-terminal residue" evidence="13">
    <location>
        <position position="1"/>
    </location>
</feature>
<organism evidence="13">
    <name type="scientific">marine metagenome</name>
    <dbReference type="NCBI Taxonomy" id="408172"/>
    <lineage>
        <taxon>unclassified sequences</taxon>
        <taxon>metagenomes</taxon>
        <taxon>ecological metagenomes</taxon>
    </lineage>
</organism>
<dbReference type="PRINTS" id="PR00990">
    <property type="entry name" value="RIBOKINASE"/>
</dbReference>
<dbReference type="AlphaFoldDB" id="A0A382PAW0"/>
<dbReference type="PANTHER" id="PTHR10584">
    <property type="entry name" value="SUGAR KINASE"/>
    <property type="match status" value="1"/>
</dbReference>
<evidence type="ECO:0000256" key="10">
    <source>
        <dbReference type="ARBA" id="ARBA00022958"/>
    </source>
</evidence>
<dbReference type="Gene3D" id="3.40.1190.20">
    <property type="match status" value="1"/>
</dbReference>
<keyword evidence="9" id="KW-0460">Magnesium</keyword>
<evidence type="ECO:0000259" key="12">
    <source>
        <dbReference type="Pfam" id="PF00294"/>
    </source>
</evidence>
<dbReference type="EC" id="2.7.1.15" evidence="2"/>